<name>A0A0W1A2E3_9GAMM</name>
<sequence length="112" mass="12566">MGAQRKLSDYRLSDYVDMAEQDAMKCFSQIDHELFLKNPTEAIHKAGVITKPGVDFKIIKNESEIDQLPANVYPFLVSDKLSMDDLDSVAGGVTAGQIIRSVGRAIKNFFRW</sequence>
<dbReference type="PATRIC" id="fig|66969.6.peg.2636"/>
<dbReference type="EMBL" id="LNZB01000056">
    <property type="protein sequence ID" value="KTD75492.1"/>
    <property type="molecule type" value="Genomic_DNA"/>
</dbReference>
<evidence type="ECO:0000313" key="2">
    <source>
        <dbReference type="Proteomes" id="UP000054729"/>
    </source>
</evidence>
<dbReference type="RefSeq" id="WP_058481067.1">
    <property type="nucleotide sequence ID" value="NZ_CAAAIQ010000002.1"/>
</dbReference>
<protein>
    <submittedName>
        <fullName evidence="1">Uncharacterized protein</fullName>
    </submittedName>
</protein>
<comment type="caution">
    <text evidence="1">The sequence shown here is derived from an EMBL/GenBank/DDBJ whole genome shotgun (WGS) entry which is preliminary data.</text>
</comment>
<accession>A0A0W1A2E3</accession>
<gene>
    <name evidence="1" type="ORF">Lwal_2430</name>
</gene>
<dbReference type="AlphaFoldDB" id="A0A0W1A2E3"/>
<keyword evidence="2" id="KW-1185">Reference proteome</keyword>
<dbReference type="Proteomes" id="UP000054729">
    <property type="component" value="Unassembled WGS sequence"/>
</dbReference>
<organism evidence="1 2">
    <name type="scientific">Legionella waltersii</name>
    <dbReference type="NCBI Taxonomy" id="66969"/>
    <lineage>
        <taxon>Bacteria</taxon>
        <taxon>Pseudomonadati</taxon>
        <taxon>Pseudomonadota</taxon>
        <taxon>Gammaproteobacteria</taxon>
        <taxon>Legionellales</taxon>
        <taxon>Legionellaceae</taxon>
        <taxon>Legionella</taxon>
    </lineage>
</organism>
<proteinExistence type="predicted"/>
<evidence type="ECO:0000313" key="1">
    <source>
        <dbReference type="EMBL" id="KTD75492.1"/>
    </source>
</evidence>
<reference evidence="1 2" key="1">
    <citation type="submission" date="2015-11" db="EMBL/GenBank/DDBJ databases">
        <title>Genomic analysis of 38 Legionella species identifies large and diverse effector repertoires.</title>
        <authorList>
            <person name="Burstein D."/>
            <person name="Amaro F."/>
            <person name="Zusman T."/>
            <person name="Lifshitz Z."/>
            <person name="Cohen O."/>
            <person name="Gilbert J.A."/>
            <person name="Pupko T."/>
            <person name="Shuman H.A."/>
            <person name="Segal G."/>
        </authorList>
    </citation>
    <scope>NUCLEOTIDE SEQUENCE [LARGE SCALE GENOMIC DNA]</scope>
    <source>
        <strain evidence="1 2">ATCC 51914</strain>
    </source>
</reference>